<keyword evidence="1" id="KW-1133">Transmembrane helix</keyword>
<feature type="transmembrane region" description="Helical" evidence="1">
    <location>
        <begin position="117"/>
        <end position="139"/>
    </location>
</feature>
<proteinExistence type="predicted"/>
<keyword evidence="1" id="KW-0472">Membrane</keyword>
<feature type="domain" description="DUF6534" evidence="2">
    <location>
        <begin position="165"/>
        <end position="252"/>
    </location>
</feature>
<dbReference type="Pfam" id="PF20152">
    <property type="entry name" value="DUF6534"/>
    <property type="match status" value="1"/>
</dbReference>
<feature type="transmembrane region" description="Helical" evidence="1">
    <location>
        <begin position="229"/>
        <end position="248"/>
    </location>
</feature>
<keyword evidence="1" id="KW-0812">Transmembrane</keyword>
<dbReference type="PANTHER" id="PTHR40465">
    <property type="entry name" value="CHROMOSOME 1, WHOLE GENOME SHOTGUN SEQUENCE"/>
    <property type="match status" value="1"/>
</dbReference>
<comment type="caution">
    <text evidence="3">The sequence shown here is derived from an EMBL/GenBank/DDBJ whole genome shotgun (WGS) entry which is preliminary data.</text>
</comment>
<evidence type="ECO:0000256" key="1">
    <source>
        <dbReference type="SAM" id="Phobius"/>
    </source>
</evidence>
<dbReference type="PANTHER" id="PTHR40465:SF1">
    <property type="entry name" value="DUF6534 DOMAIN-CONTAINING PROTEIN"/>
    <property type="match status" value="1"/>
</dbReference>
<evidence type="ECO:0000259" key="2">
    <source>
        <dbReference type="Pfam" id="PF20152"/>
    </source>
</evidence>
<feature type="transmembrane region" description="Helical" evidence="1">
    <location>
        <begin position="46"/>
        <end position="68"/>
    </location>
</feature>
<feature type="transmembrane region" description="Helical" evidence="1">
    <location>
        <begin position="14"/>
        <end position="34"/>
    </location>
</feature>
<dbReference type="Proteomes" id="UP000076154">
    <property type="component" value="Unassembled WGS sequence"/>
</dbReference>
<sequence length="304" mass="33558">MASFLHSNLGPLKVGYFVATFLFAVVTVQTHRYFREFNGDPALFKILVMVIWLTELIHQISLGFLFHWFTITCFGTLGIYTTPLPQTFAAVIVATTIIALLVSSFFTYRLWASTGNVVLVVVSVVLVAGRFISSCIVADTERHGLTLTAFIAHGKPLMTTAWACSAAIDLLLTLALCYDLHSRQHMALYRTARMIDRLMMLCVATGMLTSISTIAVTICFLTMDNAAVWTAFYIPISRMFSTSLLVSLNARKCLRHAGSSMVIDMDSRSQALRQQGSKDSSSCAPLEVTIVRETLKNTPNLCGE</sequence>
<dbReference type="AlphaFoldDB" id="A0A369J693"/>
<accession>A0A369J693</accession>
<feature type="transmembrane region" description="Helical" evidence="1">
    <location>
        <begin position="198"/>
        <end position="223"/>
    </location>
</feature>
<dbReference type="STRING" id="39966.A0A369J693"/>
<dbReference type="InterPro" id="IPR045339">
    <property type="entry name" value="DUF6534"/>
</dbReference>
<name>A0A369J693_HYPMA</name>
<organism evidence="3 4">
    <name type="scientific">Hypsizygus marmoreus</name>
    <name type="common">White beech mushroom</name>
    <name type="synonym">Agaricus marmoreus</name>
    <dbReference type="NCBI Taxonomy" id="39966"/>
    <lineage>
        <taxon>Eukaryota</taxon>
        <taxon>Fungi</taxon>
        <taxon>Dikarya</taxon>
        <taxon>Basidiomycota</taxon>
        <taxon>Agaricomycotina</taxon>
        <taxon>Agaricomycetes</taxon>
        <taxon>Agaricomycetidae</taxon>
        <taxon>Agaricales</taxon>
        <taxon>Tricholomatineae</taxon>
        <taxon>Lyophyllaceae</taxon>
        <taxon>Hypsizygus</taxon>
    </lineage>
</organism>
<reference evidence="3" key="1">
    <citation type="submission" date="2018-04" db="EMBL/GenBank/DDBJ databases">
        <title>Whole genome sequencing of Hypsizygus marmoreus.</title>
        <authorList>
            <person name="Choi I.-G."/>
            <person name="Min B."/>
            <person name="Kim J.-G."/>
            <person name="Kim S."/>
            <person name="Oh Y.-L."/>
            <person name="Kong W.-S."/>
            <person name="Park H."/>
            <person name="Jeong J."/>
            <person name="Song E.-S."/>
        </authorList>
    </citation>
    <scope>NUCLEOTIDE SEQUENCE [LARGE SCALE GENOMIC DNA]</scope>
    <source>
        <strain evidence="3">51987-8</strain>
    </source>
</reference>
<feature type="transmembrane region" description="Helical" evidence="1">
    <location>
        <begin position="159"/>
        <end position="178"/>
    </location>
</feature>
<dbReference type="InParanoid" id="A0A369J693"/>
<protein>
    <recommendedName>
        <fullName evidence="2">DUF6534 domain-containing protein</fullName>
    </recommendedName>
</protein>
<gene>
    <name evidence="3" type="ORF">Hypma_004722</name>
</gene>
<dbReference type="EMBL" id="LUEZ02000184">
    <property type="protein sequence ID" value="RDB15223.1"/>
    <property type="molecule type" value="Genomic_DNA"/>
</dbReference>
<evidence type="ECO:0000313" key="3">
    <source>
        <dbReference type="EMBL" id="RDB15223.1"/>
    </source>
</evidence>
<evidence type="ECO:0000313" key="4">
    <source>
        <dbReference type="Proteomes" id="UP000076154"/>
    </source>
</evidence>
<keyword evidence="4" id="KW-1185">Reference proteome</keyword>
<feature type="transmembrane region" description="Helical" evidence="1">
    <location>
        <begin position="88"/>
        <end position="110"/>
    </location>
</feature>